<evidence type="ECO:0000313" key="14">
    <source>
        <dbReference type="EMBL" id="RRG24820.1"/>
    </source>
</evidence>
<dbReference type="InterPro" id="IPR011577">
    <property type="entry name" value="Cyt_b561_bac/Ni-Hgenase"/>
</dbReference>
<dbReference type="GO" id="GO:0009055">
    <property type="term" value="F:electron transfer activity"/>
    <property type="evidence" value="ECO:0007669"/>
    <property type="project" value="InterPro"/>
</dbReference>
<keyword evidence="10" id="KW-0408">Iron</keyword>
<evidence type="ECO:0000256" key="7">
    <source>
        <dbReference type="ARBA" id="ARBA00022723"/>
    </source>
</evidence>
<evidence type="ECO:0000256" key="8">
    <source>
        <dbReference type="ARBA" id="ARBA00022982"/>
    </source>
</evidence>
<keyword evidence="4" id="KW-1003">Cell membrane</keyword>
<dbReference type="RefSeq" id="WP_125029232.1">
    <property type="nucleotide sequence ID" value="NZ_JAPXVP010000001.1"/>
</dbReference>
<feature type="transmembrane region" description="Helical" evidence="12">
    <location>
        <begin position="125"/>
        <end position="147"/>
    </location>
</feature>
<feature type="transmembrane region" description="Helical" evidence="12">
    <location>
        <begin position="159"/>
        <end position="185"/>
    </location>
</feature>
<dbReference type="Gene3D" id="1.20.950.20">
    <property type="entry name" value="Transmembrane di-heme cytochromes, Chain C"/>
    <property type="match status" value="1"/>
</dbReference>
<evidence type="ECO:0000256" key="9">
    <source>
        <dbReference type="ARBA" id="ARBA00022989"/>
    </source>
</evidence>
<evidence type="ECO:0000256" key="12">
    <source>
        <dbReference type="SAM" id="Phobius"/>
    </source>
</evidence>
<feature type="domain" description="Cytochrome b561 bacterial/Ni-hydrogenase" evidence="13">
    <location>
        <begin position="10"/>
        <end position="202"/>
    </location>
</feature>
<feature type="transmembrane region" description="Helical" evidence="12">
    <location>
        <begin position="12"/>
        <end position="33"/>
    </location>
</feature>
<feature type="transmembrane region" description="Helical" evidence="12">
    <location>
        <begin position="53"/>
        <end position="74"/>
    </location>
</feature>
<dbReference type="OrthoDB" id="1117555at2"/>
<comment type="subcellular location">
    <subcellularLocation>
        <location evidence="1">Cell membrane</location>
        <topology evidence="1">Multi-pass membrane protein</topology>
    </subcellularLocation>
</comment>
<protein>
    <submittedName>
        <fullName evidence="14">Cytochrome B</fullName>
    </submittedName>
</protein>
<evidence type="ECO:0000256" key="11">
    <source>
        <dbReference type="ARBA" id="ARBA00023136"/>
    </source>
</evidence>
<dbReference type="GO" id="GO:0005886">
    <property type="term" value="C:plasma membrane"/>
    <property type="evidence" value="ECO:0007669"/>
    <property type="project" value="UniProtKB-SubCell"/>
</dbReference>
<keyword evidence="5" id="KW-0349">Heme</keyword>
<keyword evidence="6 12" id="KW-0812">Transmembrane</keyword>
<evidence type="ECO:0000256" key="5">
    <source>
        <dbReference type="ARBA" id="ARBA00022617"/>
    </source>
</evidence>
<evidence type="ECO:0000256" key="1">
    <source>
        <dbReference type="ARBA" id="ARBA00004651"/>
    </source>
</evidence>
<keyword evidence="8" id="KW-0249">Electron transport</keyword>
<comment type="similarity">
    <text evidence="2">Belongs to the HupC/HyaC/HydC family.</text>
</comment>
<sequence length="204" mass="23637">MTTEGKIYLYPVWLRIWHALNALGILVLIYTGLNMQFAKPGFELIRFDLAVTLHNYAGIIVSISYLMFFIGNMITSNKKFYRIKPKGLRKRLFKQARYYVYGMFKNEAPPYPISEKRKFNPIQKYTYVAVMYLLVPVIIITGIALLFPELIIEEAYNMSGIFLTALLHAIIGFFISIFLIIHLYFATIGKKPTSNFKSIVTGWH</sequence>
<keyword evidence="3" id="KW-0813">Transport</keyword>
<dbReference type="GO" id="GO:0020037">
    <property type="term" value="F:heme binding"/>
    <property type="evidence" value="ECO:0007669"/>
    <property type="project" value="TreeGrafter"/>
</dbReference>
<dbReference type="GO" id="GO:0005506">
    <property type="term" value="F:iron ion binding"/>
    <property type="evidence" value="ECO:0007669"/>
    <property type="project" value="InterPro"/>
</dbReference>
<dbReference type="PANTHER" id="PTHR30485:SF1">
    <property type="entry name" value="CYTOCHROME YDHU-RELATED"/>
    <property type="match status" value="1"/>
</dbReference>
<reference evidence="14 15" key="1">
    <citation type="submission" date="2018-07" db="EMBL/GenBank/DDBJ databases">
        <title>Draft genome sequence of Ancylomarina sp. M1P.</title>
        <authorList>
            <person name="Yadav S."/>
            <person name="Villanueva L."/>
            <person name="Damste J.S.S."/>
        </authorList>
    </citation>
    <scope>NUCLEOTIDE SEQUENCE [LARGE SCALE GENOMIC DNA]</scope>
    <source>
        <strain evidence="14 15">M1P</strain>
    </source>
</reference>
<name>A0A425Y8J1_9BACT</name>
<evidence type="ECO:0000256" key="3">
    <source>
        <dbReference type="ARBA" id="ARBA00022448"/>
    </source>
</evidence>
<gene>
    <name evidence="14" type="ORF">DWB61_02085</name>
</gene>
<evidence type="ECO:0000256" key="2">
    <source>
        <dbReference type="ARBA" id="ARBA00008622"/>
    </source>
</evidence>
<dbReference type="PRINTS" id="PR00161">
    <property type="entry name" value="NIHGNASECYTB"/>
</dbReference>
<evidence type="ECO:0000313" key="15">
    <source>
        <dbReference type="Proteomes" id="UP000285794"/>
    </source>
</evidence>
<dbReference type="InterPro" id="IPR000516">
    <property type="entry name" value="Ni-dep_Hydgase_cyt-B"/>
</dbReference>
<dbReference type="PANTHER" id="PTHR30485">
    <property type="entry name" value="NI/FE-HYDROGENASE 1 B-TYPE CYTOCHROME SUBUNIT"/>
    <property type="match status" value="1"/>
</dbReference>
<keyword evidence="7" id="KW-0479">Metal-binding</keyword>
<organism evidence="14 15">
    <name type="scientific">Ancylomarina euxinus</name>
    <dbReference type="NCBI Taxonomy" id="2283627"/>
    <lineage>
        <taxon>Bacteria</taxon>
        <taxon>Pseudomonadati</taxon>
        <taxon>Bacteroidota</taxon>
        <taxon>Bacteroidia</taxon>
        <taxon>Marinilabiliales</taxon>
        <taxon>Marinifilaceae</taxon>
        <taxon>Ancylomarina</taxon>
    </lineage>
</organism>
<evidence type="ECO:0000256" key="6">
    <source>
        <dbReference type="ARBA" id="ARBA00022692"/>
    </source>
</evidence>
<evidence type="ECO:0000256" key="10">
    <source>
        <dbReference type="ARBA" id="ARBA00023004"/>
    </source>
</evidence>
<dbReference type="AlphaFoldDB" id="A0A425Y8J1"/>
<dbReference type="GO" id="GO:0022904">
    <property type="term" value="P:respiratory electron transport chain"/>
    <property type="evidence" value="ECO:0007669"/>
    <property type="project" value="InterPro"/>
</dbReference>
<proteinExistence type="inferred from homology"/>
<evidence type="ECO:0000256" key="4">
    <source>
        <dbReference type="ARBA" id="ARBA00022475"/>
    </source>
</evidence>
<keyword evidence="15" id="KW-1185">Reference proteome</keyword>
<evidence type="ECO:0000259" key="13">
    <source>
        <dbReference type="Pfam" id="PF01292"/>
    </source>
</evidence>
<dbReference type="InterPro" id="IPR051542">
    <property type="entry name" value="Hydrogenase_cytochrome"/>
</dbReference>
<dbReference type="InterPro" id="IPR016174">
    <property type="entry name" value="Di-haem_cyt_TM"/>
</dbReference>
<keyword evidence="9 12" id="KW-1133">Transmembrane helix</keyword>
<accession>A0A425Y8J1</accession>
<dbReference type="EMBL" id="QQWG01000001">
    <property type="protein sequence ID" value="RRG24820.1"/>
    <property type="molecule type" value="Genomic_DNA"/>
</dbReference>
<dbReference type="Proteomes" id="UP000285794">
    <property type="component" value="Unassembled WGS sequence"/>
</dbReference>
<dbReference type="Pfam" id="PF01292">
    <property type="entry name" value="Ni_hydr_CYTB"/>
    <property type="match status" value="1"/>
</dbReference>
<comment type="caution">
    <text evidence="14">The sequence shown here is derived from an EMBL/GenBank/DDBJ whole genome shotgun (WGS) entry which is preliminary data.</text>
</comment>
<dbReference type="SUPFAM" id="SSF81342">
    <property type="entry name" value="Transmembrane di-heme cytochromes"/>
    <property type="match status" value="1"/>
</dbReference>
<keyword evidence="11 12" id="KW-0472">Membrane</keyword>